<proteinExistence type="predicted"/>
<comment type="caution">
    <text evidence="2">The sequence shown here is derived from an EMBL/GenBank/DDBJ whole genome shotgun (WGS) entry which is preliminary data.</text>
</comment>
<accession>A0A5R8QBY5</accession>
<protein>
    <submittedName>
        <fullName evidence="2">Uncharacterized protein</fullName>
    </submittedName>
</protein>
<sequence length="197" mass="22689">MSNEVLERIDILYDQLAAFLPMEKTELIDYLEEKAKDLSAKHQSKMVVQAELFAVIEELYQDASELKSKNSINKEIDNEENDYEYQSYNTPVENDYVEQEIVIQAQPVYQAKRIPQQKRIGPKIIITLTVVFVICLVLLIFGSYLRVALESMQQYILAALVNGIIASAGLLVFALFFVIAGFIIWEIVQFVKRWMGR</sequence>
<dbReference type="EMBL" id="VBWP01000005">
    <property type="protein sequence ID" value="TLG73854.1"/>
    <property type="molecule type" value="Genomic_DNA"/>
</dbReference>
<feature type="transmembrane region" description="Helical" evidence="1">
    <location>
        <begin position="124"/>
        <end position="149"/>
    </location>
</feature>
<dbReference type="AlphaFoldDB" id="A0A5R8QBY5"/>
<evidence type="ECO:0000313" key="2">
    <source>
        <dbReference type="EMBL" id="TLG73854.1"/>
    </source>
</evidence>
<dbReference type="RefSeq" id="WP_138190991.1">
    <property type="nucleotide sequence ID" value="NZ_VBWP01000005.1"/>
</dbReference>
<organism evidence="2 3">
    <name type="scientific">Culicoidibacter larvae</name>
    <dbReference type="NCBI Taxonomy" id="2579976"/>
    <lineage>
        <taxon>Bacteria</taxon>
        <taxon>Bacillati</taxon>
        <taxon>Bacillota</taxon>
        <taxon>Culicoidibacteria</taxon>
        <taxon>Culicoidibacterales</taxon>
        <taxon>Culicoidibacteraceae</taxon>
        <taxon>Culicoidibacter</taxon>
    </lineage>
</organism>
<reference evidence="2 3" key="1">
    <citation type="submission" date="2019-05" db="EMBL/GenBank/DDBJ databases">
        <title>Culicoidintestinum kansasii gen. nov., sp. nov. from the gastrointestinal tract of the biting midge, Culicoides sonorensis.</title>
        <authorList>
            <person name="Neupane S."/>
            <person name="Ghosh A."/>
            <person name="Gunther S."/>
            <person name="Martin K."/>
            <person name="Zurek L."/>
        </authorList>
    </citation>
    <scope>NUCLEOTIDE SEQUENCE [LARGE SCALE GENOMIC DNA]</scope>
    <source>
        <strain evidence="2 3">CS-1</strain>
    </source>
</reference>
<evidence type="ECO:0000313" key="3">
    <source>
        <dbReference type="Proteomes" id="UP000306912"/>
    </source>
</evidence>
<feature type="transmembrane region" description="Helical" evidence="1">
    <location>
        <begin position="155"/>
        <end position="188"/>
    </location>
</feature>
<keyword evidence="1" id="KW-1133">Transmembrane helix</keyword>
<dbReference type="InParanoid" id="A0A5R8QBY5"/>
<evidence type="ECO:0000256" key="1">
    <source>
        <dbReference type="SAM" id="Phobius"/>
    </source>
</evidence>
<keyword evidence="3" id="KW-1185">Reference proteome</keyword>
<keyword evidence="1" id="KW-0472">Membrane</keyword>
<dbReference type="Proteomes" id="UP000306912">
    <property type="component" value="Unassembled WGS sequence"/>
</dbReference>
<gene>
    <name evidence="2" type="ORF">FEZ08_06885</name>
</gene>
<keyword evidence="1" id="KW-0812">Transmembrane</keyword>
<name>A0A5R8QBY5_9FIRM</name>